<dbReference type="STRING" id="363999.A0A439CMK1"/>
<name>A0A439CMK1_9PEZI</name>
<feature type="region of interest" description="Disordered" evidence="4">
    <location>
        <begin position="605"/>
        <end position="657"/>
    </location>
</feature>
<dbReference type="PANTHER" id="PTHR42812">
    <property type="entry name" value="BETA-XYLOSIDASE"/>
    <property type="match status" value="1"/>
</dbReference>
<feature type="compositionally biased region" description="Polar residues" evidence="4">
    <location>
        <begin position="605"/>
        <end position="619"/>
    </location>
</feature>
<dbReference type="InterPro" id="IPR041542">
    <property type="entry name" value="GH43_C2"/>
</dbReference>
<evidence type="ECO:0000259" key="6">
    <source>
        <dbReference type="Pfam" id="PF17851"/>
    </source>
</evidence>
<dbReference type="GO" id="GO:0004553">
    <property type="term" value="F:hydrolase activity, hydrolyzing O-glycosyl compounds"/>
    <property type="evidence" value="ECO:0007669"/>
    <property type="project" value="InterPro"/>
</dbReference>
<dbReference type="AlphaFoldDB" id="A0A439CMK1"/>
<dbReference type="Proteomes" id="UP000286045">
    <property type="component" value="Unassembled WGS sequence"/>
</dbReference>
<dbReference type="Pfam" id="PF04616">
    <property type="entry name" value="Glyco_hydro_43"/>
    <property type="match status" value="1"/>
</dbReference>
<proteinExistence type="inferred from homology"/>
<organism evidence="7 8">
    <name type="scientific">Xylaria grammica</name>
    <dbReference type="NCBI Taxonomy" id="363999"/>
    <lineage>
        <taxon>Eukaryota</taxon>
        <taxon>Fungi</taxon>
        <taxon>Dikarya</taxon>
        <taxon>Ascomycota</taxon>
        <taxon>Pezizomycotina</taxon>
        <taxon>Sordariomycetes</taxon>
        <taxon>Xylariomycetidae</taxon>
        <taxon>Xylariales</taxon>
        <taxon>Xylariaceae</taxon>
        <taxon>Xylaria</taxon>
    </lineage>
</organism>
<reference evidence="7 8" key="1">
    <citation type="submission" date="2018-12" db="EMBL/GenBank/DDBJ databases">
        <title>Draft genome sequence of Xylaria grammica IHI A82.</title>
        <authorList>
            <person name="Buettner E."/>
            <person name="Kellner H."/>
        </authorList>
    </citation>
    <scope>NUCLEOTIDE SEQUENCE [LARGE SCALE GENOMIC DNA]</scope>
    <source>
        <strain evidence="7 8">IHI A82</strain>
    </source>
</reference>
<keyword evidence="8" id="KW-1185">Reference proteome</keyword>
<dbReference type="PANTHER" id="PTHR42812:SF15">
    <property type="entry name" value="HYDROLASE, PUTATIVE (AFU_ORTHOLOGUE AFUA_2G00930)-RELATED"/>
    <property type="match status" value="1"/>
</dbReference>
<feature type="chain" id="PRO_5018969367" description="Beta-xylosidase C-terminal Concanavalin A-like domain-containing protein" evidence="5">
    <location>
        <begin position="22"/>
        <end position="1256"/>
    </location>
</feature>
<keyword evidence="3" id="KW-0326">Glycosidase</keyword>
<comment type="similarity">
    <text evidence="1">Belongs to the glycosyl hydrolase 43 family.</text>
</comment>
<evidence type="ECO:0000313" key="8">
    <source>
        <dbReference type="Proteomes" id="UP000286045"/>
    </source>
</evidence>
<dbReference type="Gene3D" id="2.115.10.20">
    <property type="entry name" value="Glycosyl hydrolase domain, family 43"/>
    <property type="match status" value="1"/>
</dbReference>
<dbReference type="EMBL" id="RYZI01000819">
    <property type="protein sequence ID" value="RWA03374.1"/>
    <property type="molecule type" value="Genomic_DNA"/>
</dbReference>
<dbReference type="CDD" id="cd09001">
    <property type="entry name" value="GH43_FsAxh1-like"/>
    <property type="match status" value="1"/>
</dbReference>
<feature type="signal peptide" evidence="5">
    <location>
        <begin position="1"/>
        <end position="21"/>
    </location>
</feature>
<protein>
    <recommendedName>
        <fullName evidence="6">Beta-xylosidase C-terminal Concanavalin A-like domain-containing protein</fullName>
    </recommendedName>
</protein>
<keyword evidence="5" id="KW-0732">Signal</keyword>
<feature type="domain" description="Beta-xylosidase C-terminal Concanavalin A-like" evidence="6">
    <location>
        <begin position="337"/>
        <end position="523"/>
    </location>
</feature>
<keyword evidence="2" id="KW-0378">Hydrolase</keyword>
<feature type="compositionally biased region" description="Polar residues" evidence="4">
    <location>
        <begin position="631"/>
        <end position="653"/>
    </location>
</feature>
<dbReference type="GO" id="GO:0005975">
    <property type="term" value="P:carbohydrate metabolic process"/>
    <property type="evidence" value="ECO:0007669"/>
    <property type="project" value="InterPro"/>
</dbReference>
<dbReference type="Pfam" id="PF17851">
    <property type="entry name" value="GH43_C2"/>
    <property type="match status" value="1"/>
</dbReference>
<evidence type="ECO:0000256" key="4">
    <source>
        <dbReference type="SAM" id="MobiDB-lite"/>
    </source>
</evidence>
<evidence type="ECO:0000256" key="5">
    <source>
        <dbReference type="SAM" id="SignalP"/>
    </source>
</evidence>
<evidence type="ECO:0000256" key="1">
    <source>
        <dbReference type="ARBA" id="ARBA00009865"/>
    </source>
</evidence>
<accession>A0A439CMK1</accession>
<dbReference type="InterPro" id="IPR023296">
    <property type="entry name" value="Glyco_hydro_beta-prop_sf"/>
</dbReference>
<dbReference type="InterPro" id="IPR006710">
    <property type="entry name" value="Glyco_hydro_43"/>
</dbReference>
<evidence type="ECO:0000256" key="3">
    <source>
        <dbReference type="ARBA" id="ARBA00023295"/>
    </source>
</evidence>
<dbReference type="InterPro" id="IPR051795">
    <property type="entry name" value="Glycosyl_Hydrlase_43"/>
</dbReference>
<dbReference type="SUPFAM" id="SSF49899">
    <property type="entry name" value="Concanavalin A-like lectins/glucanases"/>
    <property type="match status" value="1"/>
</dbReference>
<dbReference type="Gene3D" id="2.60.120.200">
    <property type="match status" value="1"/>
</dbReference>
<dbReference type="SUPFAM" id="SSF75005">
    <property type="entry name" value="Arabinanase/levansucrase/invertase"/>
    <property type="match status" value="1"/>
</dbReference>
<dbReference type="InterPro" id="IPR013320">
    <property type="entry name" value="ConA-like_dom_sf"/>
</dbReference>
<evidence type="ECO:0000313" key="7">
    <source>
        <dbReference type="EMBL" id="RWA03374.1"/>
    </source>
</evidence>
<gene>
    <name evidence="7" type="ORF">EKO27_g11729</name>
</gene>
<evidence type="ECO:0000256" key="2">
    <source>
        <dbReference type="ARBA" id="ARBA00022801"/>
    </source>
</evidence>
<comment type="caution">
    <text evidence="7">The sequence shown here is derived from an EMBL/GenBank/DDBJ whole genome shotgun (WGS) entry which is preliminary data.</text>
</comment>
<sequence length="1256" mass="138522">MLVRTFVEAVLVVGLASPVFAQEGDTTATDFNTTGAAAADTFTNPIIWEDLADLDVFRVDDAWYYTSSTMHYSPGAPILRSYDLVNWEYISHAVPSLSWSSSYDLAGSSRAYVKGIWASTMRYRKSNGKWYWIGCIEFSKTYVYSASSVTGPWSLTATLNTCLYDCGLLVDDDDSLYVAYGNTQLSVAQLSPDATSIVKTQQVYSAPGNIGTLEGSRMYKKDGQYYIFVTHPANQEYVLKASSPFGSYSIKILANSLAAPVSGGGNPHQGGLVDTPDGKWYYAAFVDAYPGGRVPVLAPVNWGSDGFPVLTLSSGAWGKTYPLPAAAHPLGSLTGTDSFTGTALSAAWEWNHNPDTTKFTVNDSLTLSTATVTSDLYQARNTLTRRIHGPTSTATIIMDTTNLAAGDRAGLSLFRDQTAWIGVVNNGGAFSVVMTNGVNMNSDWTTRSTGTTAASTGISKWKIHLRGTVNINPGTGRTGSFSYSLDGTTFTPLGSSLTLINDWHYFMGYRWGIFNYATSALGGSVRITSFTQVVDAYATQIGGRTFVVVGAGQPGQVHGNICKFNTHEEHDRDMYKSLVEPNFIRLYDEAVKGNAAEGQLEATTDQNMGSQLSGPSQSAFRDFGLGKRKSTASIPSSDNPTASASSLIQSTSMPKPEVAIDEGLTGKLSRSTSFSGSMSEISLEYRFNAGDADMDVGASDPEHETDVKDSPRVERFADPEAWLARLQKMRNEVMTASFLNQTISTRSMYETDMAAVKQADVGEIMPRVFYIDTEGPIELARFAALLLDLAILSYSGVHVERLHSDVPTDEYSGYSPILGFSLRRRQFRCLGTCLKSPVWVFEMSNVTEEGREAALYLSTSIADLANIWGPVWAVKNEEDGVVRYDVGLGSIVGSERYYSDEPEHLEGEIFCHWISASDQPPPQLHMNSELAGDRMLIGGRLTSNRSCTLDCSTFTYNMRNKNRARPWPVGWQQWYTDSRTLNASPGGLGITVGGSETYKLRSRSYRNELEDALSHDDFDCCLAAIQHRFAVEISACTGLSRRRSLKYALGFPGMENYLCTSDLDWEKDEWREAYFRLIRKGDMLELRRCINEKGFGSVMRRALKRSMLNVILRAGLDTSQNLVAFWQPSRGEGPHSVLYNFGDYNWVRLLKDGPLGFNTAILDNICLEFISESGEWMVPLTCTRGGRNPNYISLLETYLLVNDELRRRNEVPKGLSLIHYGREGYRNRWDIRGVQAGEIFDLGEHGLLKVIRVFGL</sequence>